<proteinExistence type="predicted"/>
<gene>
    <name evidence="1" type="ORF">Syun_017168</name>
</gene>
<dbReference type="EMBL" id="JBBNAF010000007">
    <property type="protein sequence ID" value="KAK9128371.1"/>
    <property type="molecule type" value="Genomic_DNA"/>
</dbReference>
<evidence type="ECO:0000313" key="1">
    <source>
        <dbReference type="EMBL" id="KAK9128371.1"/>
    </source>
</evidence>
<reference evidence="1 2" key="1">
    <citation type="submission" date="2024-01" db="EMBL/GenBank/DDBJ databases">
        <title>Genome assemblies of Stephania.</title>
        <authorList>
            <person name="Yang L."/>
        </authorList>
    </citation>
    <scope>NUCLEOTIDE SEQUENCE [LARGE SCALE GENOMIC DNA]</scope>
    <source>
        <strain evidence="1">YNDBR</strain>
        <tissue evidence="1">Leaf</tissue>
    </source>
</reference>
<evidence type="ECO:0000313" key="2">
    <source>
        <dbReference type="Proteomes" id="UP001420932"/>
    </source>
</evidence>
<dbReference type="Proteomes" id="UP001420932">
    <property type="component" value="Unassembled WGS sequence"/>
</dbReference>
<organism evidence="1 2">
    <name type="scientific">Stephania yunnanensis</name>
    <dbReference type="NCBI Taxonomy" id="152371"/>
    <lineage>
        <taxon>Eukaryota</taxon>
        <taxon>Viridiplantae</taxon>
        <taxon>Streptophyta</taxon>
        <taxon>Embryophyta</taxon>
        <taxon>Tracheophyta</taxon>
        <taxon>Spermatophyta</taxon>
        <taxon>Magnoliopsida</taxon>
        <taxon>Ranunculales</taxon>
        <taxon>Menispermaceae</taxon>
        <taxon>Menispermoideae</taxon>
        <taxon>Cissampelideae</taxon>
        <taxon>Stephania</taxon>
    </lineage>
</organism>
<keyword evidence="2" id="KW-1185">Reference proteome</keyword>
<dbReference type="AlphaFoldDB" id="A0AAP0J8P5"/>
<protein>
    <submittedName>
        <fullName evidence="1">Uncharacterized protein</fullName>
    </submittedName>
</protein>
<accession>A0AAP0J8P5</accession>
<comment type="caution">
    <text evidence="1">The sequence shown here is derived from an EMBL/GenBank/DDBJ whole genome shotgun (WGS) entry which is preliminary data.</text>
</comment>
<sequence>MTIEFIKWKEYAKNHQQGIMEELDLNNNDFPVIIMYQELPIRLVGKNYNSKELP</sequence>
<name>A0AAP0J8P5_9MAGN</name>